<keyword evidence="3 7" id="KW-0328">Glycosyltransferase</keyword>
<dbReference type="Proteomes" id="UP001332243">
    <property type="component" value="Unassembled WGS sequence"/>
</dbReference>
<dbReference type="RefSeq" id="WP_331214966.1">
    <property type="nucleotide sequence ID" value="NZ_JAZGQK010000012.1"/>
</dbReference>
<protein>
    <submittedName>
        <fullName evidence="7">Glycosyltransferase</fullName>
        <ecNumber evidence="7">2.4.-.-</ecNumber>
    </submittedName>
</protein>
<keyword evidence="5" id="KW-0812">Transmembrane</keyword>
<keyword evidence="4 7" id="KW-0808">Transferase</keyword>
<dbReference type="InterPro" id="IPR029044">
    <property type="entry name" value="Nucleotide-diphossugar_trans"/>
</dbReference>
<dbReference type="PANTHER" id="PTHR43179:SF12">
    <property type="entry name" value="GALACTOFURANOSYLTRANSFERASE GLFT2"/>
    <property type="match status" value="1"/>
</dbReference>
<evidence type="ECO:0000256" key="5">
    <source>
        <dbReference type="SAM" id="Phobius"/>
    </source>
</evidence>
<evidence type="ECO:0000313" key="8">
    <source>
        <dbReference type="Proteomes" id="UP001332243"/>
    </source>
</evidence>
<evidence type="ECO:0000313" key="7">
    <source>
        <dbReference type="EMBL" id="MEE6259848.1"/>
    </source>
</evidence>
<dbReference type="EMBL" id="JAZGQK010000012">
    <property type="protein sequence ID" value="MEE6259848.1"/>
    <property type="molecule type" value="Genomic_DNA"/>
</dbReference>
<comment type="similarity">
    <text evidence="2">Belongs to the glycosyltransferase 2 family.</text>
</comment>
<dbReference type="EC" id="2.4.-.-" evidence="7"/>
<evidence type="ECO:0000256" key="2">
    <source>
        <dbReference type="ARBA" id="ARBA00006739"/>
    </source>
</evidence>
<proteinExistence type="inferred from homology"/>
<evidence type="ECO:0000256" key="1">
    <source>
        <dbReference type="ARBA" id="ARBA00004776"/>
    </source>
</evidence>
<keyword evidence="5" id="KW-1133">Transmembrane helix</keyword>
<keyword evidence="5" id="KW-0472">Membrane</keyword>
<dbReference type="SUPFAM" id="SSF53448">
    <property type="entry name" value="Nucleotide-diphospho-sugar transferases"/>
    <property type="match status" value="1"/>
</dbReference>
<dbReference type="Pfam" id="PF00535">
    <property type="entry name" value="Glycos_transf_2"/>
    <property type="match status" value="1"/>
</dbReference>
<evidence type="ECO:0000256" key="3">
    <source>
        <dbReference type="ARBA" id="ARBA00022676"/>
    </source>
</evidence>
<dbReference type="Gene3D" id="3.90.550.10">
    <property type="entry name" value="Spore Coat Polysaccharide Biosynthesis Protein SpsA, Chain A"/>
    <property type="match status" value="1"/>
</dbReference>
<comment type="caution">
    <text evidence="7">The sequence shown here is derived from an EMBL/GenBank/DDBJ whole genome shotgun (WGS) entry which is preliminary data.</text>
</comment>
<evidence type="ECO:0000259" key="6">
    <source>
        <dbReference type="Pfam" id="PF00535"/>
    </source>
</evidence>
<sequence length="352" mass="38515">MVQVRGLTICIPTHRGRGRYVSALLTSLAAPRRTLSVPVEIIVVDDSPDEEFHALDRHCAELAVRHLRGPRPAGAKRNLAAREARFDLLLFIDSDCLATADLLTAHVDALRAAAPDVAGVVGATVALDDGPRPWQPIDFSRWCRADADPPKGPVVWGPTSNLSILRAVFLRLGGFDEDIFTPVGGEDVDLGARLCDHGYRWTASPRAVVLHRRDATGRLPQILNKQFMYGRADVFLTARHRARRRWRANPFVLGVLAGLACLPFTGPAPLIGILVLLGPPLAYLAVDLARRDLGRAADPARRDGFPPRTGGWLAHLARHVSGVLVDLSFDAGVAWEALRRGRPLLALRRFPY</sequence>
<comment type="pathway">
    <text evidence="1">Cell wall biogenesis; cell wall polysaccharide biosynthesis.</text>
</comment>
<feature type="transmembrane region" description="Helical" evidence="5">
    <location>
        <begin position="248"/>
        <end position="265"/>
    </location>
</feature>
<organism evidence="7 8">
    <name type="scientific">Plantactinospora sonchi</name>
    <dbReference type="NCBI Taxonomy" id="1544735"/>
    <lineage>
        <taxon>Bacteria</taxon>
        <taxon>Bacillati</taxon>
        <taxon>Actinomycetota</taxon>
        <taxon>Actinomycetes</taxon>
        <taxon>Micromonosporales</taxon>
        <taxon>Micromonosporaceae</taxon>
        <taxon>Plantactinospora</taxon>
    </lineage>
</organism>
<dbReference type="InterPro" id="IPR001173">
    <property type="entry name" value="Glyco_trans_2-like"/>
</dbReference>
<keyword evidence="8" id="KW-1185">Reference proteome</keyword>
<gene>
    <name evidence="7" type="ORF">V1633_15270</name>
</gene>
<accession>A0ABU7RTL5</accession>
<feature type="domain" description="Glycosyltransferase 2-like" evidence="6">
    <location>
        <begin position="8"/>
        <end position="137"/>
    </location>
</feature>
<name>A0ABU7RTL5_9ACTN</name>
<evidence type="ECO:0000256" key="4">
    <source>
        <dbReference type="ARBA" id="ARBA00022679"/>
    </source>
</evidence>
<dbReference type="GO" id="GO:0016757">
    <property type="term" value="F:glycosyltransferase activity"/>
    <property type="evidence" value="ECO:0007669"/>
    <property type="project" value="UniProtKB-KW"/>
</dbReference>
<reference evidence="7 8" key="1">
    <citation type="submission" date="2024-01" db="EMBL/GenBank/DDBJ databases">
        <title>Genome insights into Plantactinospora sonchi sp. nov.</title>
        <authorList>
            <person name="Wang L."/>
        </authorList>
    </citation>
    <scope>NUCLEOTIDE SEQUENCE [LARGE SCALE GENOMIC DNA]</scope>
    <source>
        <strain evidence="7 8">NEAU-QY2</strain>
    </source>
</reference>
<dbReference type="PANTHER" id="PTHR43179">
    <property type="entry name" value="RHAMNOSYLTRANSFERASE WBBL"/>
    <property type="match status" value="1"/>
</dbReference>